<gene>
    <name evidence="2" type="ORF">RJT34_26611</name>
</gene>
<protein>
    <submittedName>
        <fullName evidence="2">Uncharacterized protein</fullName>
    </submittedName>
</protein>
<evidence type="ECO:0000256" key="1">
    <source>
        <dbReference type="SAM" id="MobiDB-lite"/>
    </source>
</evidence>
<organism evidence="2 3">
    <name type="scientific">Clitoria ternatea</name>
    <name type="common">Butterfly pea</name>
    <dbReference type="NCBI Taxonomy" id="43366"/>
    <lineage>
        <taxon>Eukaryota</taxon>
        <taxon>Viridiplantae</taxon>
        <taxon>Streptophyta</taxon>
        <taxon>Embryophyta</taxon>
        <taxon>Tracheophyta</taxon>
        <taxon>Spermatophyta</taxon>
        <taxon>Magnoliopsida</taxon>
        <taxon>eudicotyledons</taxon>
        <taxon>Gunneridae</taxon>
        <taxon>Pentapetalae</taxon>
        <taxon>rosids</taxon>
        <taxon>fabids</taxon>
        <taxon>Fabales</taxon>
        <taxon>Fabaceae</taxon>
        <taxon>Papilionoideae</taxon>
        <taxon>50 kb inversion clade</taxon>
        <taxon>NPAAA clade</taxon>
        <taxon>indigoferoid/millettioid clade</taxon>
        <taxon>Phaseoleae</taxon>
        <taxon>Clitoria</taxon>
    </lineage>
</organism>
<accession>A0AAN9I848</accession>
<keyword evidence="3" id="KW-1185">Reference proteome</keyword>
<dbReference type="Proteomes" id="UP001359559">
    <property type="component" value="Unassembled WGS sequence"/>
</dbReference>
<feature type="region of interest" description="Disordered" evidence="1">
    <location>
        <begin position="50"/>
        <end position="73"/>
    </location>
</feature>
<sequence length="73" mass="7914">MGEDETDGREVNGKGFTERGIVAGRDREVGDGDEEGFSIARLDAREIEADEEGDEVRVVREDSSEGVGTDLRA</sequence>
<evidence type="ECO:0000313" key="3">
    <source>
        <dbReference type="Proteomes" id="UP001359559"/>
    </source>
</evidence>
<reference evidence="2 3" key="1">
    <citation type="submission" date="2024-01" db="EMBL/GenBank/DDBJ databases">
        <title>The genomes of 5 underutilized Papilionoideae crops provide insights into root nodulation and disease resistance.</title>
        <authorList>
            <person name="Yuan L."/>
        </authorList>
    </citation>
    <scope>NUCLEOTIDE SEQUENCE [LARGE SCALE GENOMIC DNA]</scope>
    <source>
        <strain evidence="2">LY-2023</strain>
        <tissue evidence="2">Leaf</tissue>
    </source>
</reference>
<name>A0AAN9I848_CLITE</name>
<dbReference type="AlphaFoldDB" id="A0AAN9I848"/>
<evidence type="ECO:0000313" key="2">
    <source>
        <dbReference type="EMBL" id="KAK7271028.1"/>
    </source>
</evidence>
<comment type="caution">
    <text evidence="2">The sequence shown here is derived from an EMBL/GenBank/DDBJ whole genome shotgun (WGS) entry which is preliminary data.</text>
</comment>
<proteinExistence type="predicted"/>
<dbReference type="EMBL" id="JAYKXN010000007">
    <property type="protein sequence ID" value="KAK7271028.1"/>
    <property type="molecule type" value="Genomic_DNA"/>
</dbReference>